<feature type="domain" description="UVR" evidence="2">
    <location>
        <begin position="113"/>
        <end position="148"/>
    </location>
</feature>
<dbReference type="EMBL" id="CAEZWQ010000083">
    <property type="protein sequence ID" value="CAB4664844.1"/>
    <property type="molecule type" value="Genomic_DNA"/>
</dbReference>
<dbReference type="InterPro" id="IPR027417">
    <property type="entry name" value="P-loop_NTPase"/>
</dbReference>
<dbReference type="GO" id="GO:0005524">
    <property type="term" value="F:ATP binding"/>
    <property type="evidence" value="ECO:0007669"/>
    <property type="project" value="InterPro"/>
</dbReference>
<proteinExistence type="predicted"/>
<keyword evidence="1" id="KW-0175">Coiled coil</keyword>
<name>A0A6J6LWG9_9ZZZZ</name>
<dbReference type="Pfam" id="PF12344">
    <property type="entry name" value="UvrB"/>
    <property type="match status" value="1"/>
</dbReference>
<evidence type="ECO:0000259" key="2">
    <source>
        <dbReference type="PROSITE" id="PS50151"/>
    </source>
</evidence>
<dbReference type="GO" id="GO:0009380">
    <property type="term" value="C:excinuclease repair complex"/>
    <property type="evidence" value="ECO:0007669"/>
    <property type="project" value="InterPro"/>
</dbReference>
<dbReference type="InterPro" id="IPR001943">
    <property type="entry name" value="UVR_dom"/>
</dbReference>
<dbReference type="GO" id="GO:0003677">
    <property type="term" value="F:DNA binding"/>
    <property type="evidence" value="ECO:0007669"/>
    <property type="project" value="InterPro"/>
</dbReference>
<dbReference type="PANTHER" id="PTHR24029">
    <property type="entry name" value="UVRABC SYSTEM PROTEIN B"/>
    <property type="match status" value="1"/>
</dbReference>
<dbReference type="InterPro" id="IPR024759">
    <property type="entry name" value="UvrB_YAD/RRR_dom"/>
</dbReference>
<dbReference type="Gene3D" id="4.10.860.10">
    <property type="entry name" value="UVR domain"/>
    <property type="match status" value="1"/>
</dbReference>
<dbReference type="Gene3D" id="3.40.50.300">
    <property type="entry name" value="P-loop containing nucleotide triphosphate hydrolases"/>
    <property type="match status" value="1"/>
</dbReference>
<dbReference type="InterPro" id="IPR036876">
    <property type="entry name" value="UVR_dom_sf"/>
</dbReference>
<organism evidence="3">
    <name type="scientific">freshwater metagenome</name>
    <dbReference type="NCBI Taxonomy" id="449393"/>
    <lineage>
        <taxon>unclassified sequences</taxon>
        <taxon>metagenomes</taxon>
        <taxon>ecological metagenomes</taxon>
    </lineage>
</organism>
<dbReference type="GO" id="GO:0016887">
    <property type="term" value="F:ATP hydrolysis activity"/>
    <property type="evidence" value="ECO:0007669"/>
    <property type="project" value="InterPro"/>
</dbReference>
<gene>
    <name evidence="3" type="ORF">UFOPK2275_00763</name>
</gene>
<dbReference type="InterPro" id="IPR004807">
    <property type="entry name" value="UvrB"/>
</dbReference>
<dbReference type="PANTHER" id="PTHR24029:SF0">
    <property type="entry name" value="UVRABC SYSTEM PROTEIN B"/>
    <property type="match status" value="1"/>
</dbReference>
<accession>A0A6J6LWG9</accession>
<protein>
    <submittedName>
        <fullName evidence="3">Unannotated protein</fullName>
    </submittedName>
</protein>
<evidence type="ECO:0000256" key="1">
    <source>
        <dbReference type="SAM" id="Coils"/>
    </source>
</evidence>
<dbReference type="SUPFAM" id="SSF46600">
    <property type="entry name" value="C-terminal UvrC-binding domain of UvrB"/>
    <property type="match status" value="1"/>
</dbReference>
<sequence>MRSATSLIQTIGRAARNVSGEVHMYADNITDSMAKAIDETNRRRAKQVAYNLERGVDPQPLRKKIADITDLINRESEDTEAILAMSKKANQKTLATAGIFTKNSVTLPRQELIALIGSLTDQMKNAAAELQFEVAARLRDEIKILKRELRSMEEAGV</sequence>
<dbReference type="AlphaFoldDB" id="A0A6J6LWG9"/>
<reference evidence="3" key="1">
    <citation type="submission" date="2020-05" db="EMBL/GenBank/DDBJ databases">
        <authorList>
            <person name="Chiriac C."/>
            <person name="Salcher M."/>
            <person name="Ghai R."/>
            <person name="Kavagutti S V."/>
        </authorList>
    </citation>
    <scope>NUCLEOTIDE SEQUENCE</scope>
</reference>
<dbReference type="Pfam" id="PF02151">
    <property type="entry name" value="UVR"/>
    <property type="match status" value="1"/>
</dbReference>
<evidence type="ECO:0000313" key="3">
    <source>
        <dbReference type="EMBL" id="CAB4664844.1"/>
    </source>
</evidence>
<dbReference type="GO" id="GO:0006289">
    <property type="term" value="P:nucleotide-excision repair"/>
    <property type="evidence" value="ECO:0007669"/>
    <property type="project" value="InterPro"/>
</dbReference>
<dbReference type="PROSITE" id="PS50151">
    <property type="entry name" value="UVR"/>
    <property type="match status" value="1"/>
</dbReference>
<feature type="coiled-coil region" evidence="1">
    <location>
        <begin position="109"/>
        <end position="155"/>
    </location>
</feature>